<organism evidence="1 2">
    <name type="scientific">Glossina palpalis gambiensis</name>
    <dbReference type="NCBI Taxonomy" id="67801"/>
    <lineage>
        <taxon>Eukaryota</taxon>
        <taxon>Metazoa</taxon>
        <taxon>Ecdysozoa</taxon>
        <taxon>Arthropoda</taxon>
        <taxon>Hexapoda</taxon>
        <taxon>Insecta</taxon>
        <taxon>Pterygota</taxon>
        <taxon>Neoptera</taxon>
        <taxon>Endopterygota</taxon>
        <taxon>Diptera</taxon>
        <taxon>Brachycera</taxon>
        <taxon>Muscomorpha</taxon>
        <taxon>Hippoboscoidea</taxon>
        <taxon>Glossinidae</taxon>
        <taxon>Glossina</taxon>
    </lineage>
</organism>
<reference evidence="1" key="2">
    <citation type="submission" date="2020-05" db="UniProtKB">
        <authorList>
            <consortium name="EnsemblMetazoa"/>
        </authorList>
    </citation>
    <scope>IDENTIFICATION</scope>
    <source>
        <strain evidence="1">IAEA</strain>
    </source>
</reference>
<dbReference type="VEuPathDB" id="VectorBase:GPPI017045"/>
<keyword evidence="2" id="KW-1185">Reference proteome</keyword>
<sequence length="158" mass="18394">MQCIGIQEQKGANRITLLTSKGSLKVKSLKPCFFRSKQSVRWTICTRNYQKLNNFPIFTSKKPYFLKYLIITIATKPSKTSLSLTAIALEKYHSNISPRETDKQMYQRIKKDFSSDLGMSRTLGRSLLCFNQLKIISKQKEKLYYFALTAWLNRFKAT</sequence>
<dbReference type="AlphaFoldDB" id="A0A1B0B2T5"/>
<dbReference type="EnsemblMetazoa" id="GPPI017045-RA">
    <property type="protein sequence ID" value="GPPI017045-PA"/>
    <property type="gene ID" value="GPPI017045"/>
</dbReference>
<evidence type="ECO:0000313" key="1">
    <source>
        <dbReference type="EnsemblMetazoa" id="GPPI017045-PA"/>
    </source>
</evidence>
<proteinExistence type="predicted"/>
<dbReference type="EMBL" id="JXJN01007703">
    <property type="status" value="NOT_ANNOTATED_CDS"/>
    <property type="molecule type" value="Genomic_DNA"/>
</dbReference>
<reference evidence="2" key="1">
    <citation type="submission" date="2015-01" db="EMBL/GenBank/DDBJ databases">
        <authorList>
            <person name="Aksoy S."/>
            <person name="Warren W."/>
            <person name="Wilson R.K."/>
        </authorList>
    </citation>
    <scope>NUCLEOTIDE SEQUENCE [LARGE SCALE GENOMIC DNA]</scope>
    <source>
        <strain evidence="2">IAEA</strain>
    </source>
</reference>
<dbReference type="Proteomes" id="UP000092460">
    <property type="component" value="Unassembled WGS sequence"/>
</dbReference>
<name>A0A1B0B2T5_9MUSC</name>
<protein>
    <submittedName>
        <fullName evidence="1">Uncharacterized protein</fullName>
    </submittedName>
</protein>
<evidence type="ECO:0000313" key="2">
    <source>
        <dbReference type="Proteomes" id="UP000092460"/>
    </source>
</evidence>
<accession>A0A1B0B2T5</accession>